<dbReference type="PANTHER" id="PTHR11361">
    <property type="entry name" value="DNA MISMATCH REPAIR PROTEIN MUTS FAMILY MEMBER"/>
    <property type="match status" value="1"/>
</dbReference>
<evidence type="ECO:0000256" key="3">
    <source>
        <dbReference type="ARBA" id="ARBA00023125"/>
    </source>
</evidence>
<reference evidence="5" key="1">
    <citation type="submission" date="2020-12" db="EMBL/GenBank/DDBJ databases">
        <title>M. sibirica DSM 26468T genome.</title>
        <authorList>
            <person name="Thieme N."/>
            <person name="Rettenmaier R."/>
            <person name="Zverlov V."/>
            <person name="Liebl W."/>
        </authorList>
    </citation>
    <scope>NUCLEOTIDE SEQUENCE</scope>
    <source>
        <strain evidence="5">DSM 26468</strain>
    </source>
</reference>
<dbReference type="GO" id="GO:0005829">
    <property type="term" value="C:cytosol"/>
    <property type="evidence" value="ECO:0007669"/>
    <property type="project" value="TreeGrafter"/>
</dbReference>
<dbReference type="Proteomes" id="UP000623269">
    <property type="component" value="Unassembled WGS sequence"/>
</dbReference>
<dbReference type="RefSeq" id="WP_197660024.1">
    <property type="nucleotide sequence ID" value="NZ_JAEAGR010000002.1"/>
</dbReference>
<keyword evidence="6" id="KW-1185">Reference proteome</keyword>
<accession>A0A8J7KZA6</accession>
<comment type="caution">
    <text evidence="5">The sequence shown here is derived from an EMBL/GenBank/DDBJ whole genome shotgun (WGS) entry which is preliminary data.</text>
</comment>
<dbReference type="PANTHER" id="PTHR11361:SF34">
    <property type="entry name" value="DNA MISMATCH REPAIR PROTEIN MSH1, MITOCHONDRIAL"/>
    <property type="match status" value="1"/>
</dbReference>
<dbReference type="GO" id="GO:0030983">
    <property type="term" value="F:mismatched DNA binding"/>
    <property type="evidence" value="ECO:0007669"/>
    <property type="project" value="InterPro"/>
</dbReference>
<sequence length="511" mass="60484">MVFQSILGYHKLSEIEPDKVRMPKYFYDLNLDQIVQDILDEQKVYDLRRFYFFGAERENDINYRLSVLKDMDNETIFKSVNNFCIIMRKSKEYLNNINHTDHDIQKQKWNLDAAFAYINNVVTLHKELEQIKFISEGFQLFHQWLTSYINSEEFLLLQKETRQLINQFEEMKFHIQIKRDKIIINEGYLEDDYCKQLQDTFREESEQKHFYQNNPFSSVMLSALETAILDVLKKNYKHTFEALDFYDKTHHDFIHPILETFELEVQFYIAFCSYRNKMLEMNFHFCYPQLHKDGYLNITEGYDLALAKKNALLKKEVIFNDCYFNPGEQFYVITGPNQGGKTTFARALGQIVFFTSLGLMVPSRSATLPFFDGIYTHFAVEENMDTGAGKLKEELLRLRELMGSASNNSFIIINEIFTSATSYDAHIMGRKALNYFMDRNCFGIYVTHIYELTKNDERIVSLVASLLSKDSNIRTFKIARRPADGKSYANTIVEKHHMTYREIKERIKRCM</sequence>
<dbReference type="SMART" id="SM00534">
    <property type="entry name" value="MUTSac"/>
    <property type="match status" value="1"/>
</dbReference>
<name>A0A8J7KZA6_9FIRM</name>
<keyword evidence="1" id="KW-0547">Nucleotide-binding</keyword>
<dbReference type="InterPro" id="IPR027417">
    <property type="entry name" value="P-loop_NTPase"/>
</dbReference>
<protein>
    <recommendedName>
        <fullName evidence="4">DNA mismatch repair proteins mutS family domain-containing protein</fullName>
    </recommendedName>
</protein>
<dbReference type="InterPro" id="IPR045076">
    <property type="entry name" value="MutS"/>
</dbReference>
<dbReference type="Gene3D" id="3.40.50.300">
    <property type="entry name" value="P-loop containing nucleotide triphosphate hydrolases"/>
    <property type="match status" value="1"/>
</dbReference>
<dbReference type="GO" id="GO:0005524">
    <property type="term" value="F:ATP binding"/>
    <property type="evidence" value="ECO:0007669"/>
    <property type="project" value="UniProtKB-KW"/>
</dbReference>
<keyword evidence="3" id="KW-0238">DNA-binding</keyword>
<dbReference type="EMBL" id="JAEAGR010000002">
    <property type="protein sequence ID" value="MBH1939798.1"/>
    <property type="molecule type" value="Genomic_DNA"/>
</dbReference>
<dbReference type="InterPro" id="IPR000432">
    <property type="entry name" value="DNA_mismatch_repair_MutS_C"/>
</dbReference>
<organism evidence="5 6">
    <name type="scientific">Mobilitalea sibirica</name>
    <dbReference type="NCBI Taxonomy" id="1462919"/>
    <lineage>
        <taxon>Bacteria</taxon>
        <taxon>Bacillati</taxon>
        <taxon>Bacillota</taxon>
        <taxon>Clostridia</taxon>
        <taxon>Lachnospirales</taxon>
        <taxon>Lachnospiraceae</taxon>
        <taxon>Mobilitalea</taxon>
    </lineage>
</organism>
<dbReference type="GO" id="GO:0006298">
    <property type="term" value="P:mismatch repair"/>
    <property type="evidence" value="ECO:0007669"/>
    <property type="project" value="InterPro"/>
</dbReference>
<evidence type="ECO:0000313" key="5">
    <source>
        <dbReference type="EMBL" id="MBH1939798.1"/>
    </source>
</evidence>
<proteinExistence type="predicted"/>
<evidence type="ECO:0000256" key="1">
    <source>
        <dbReference type="ARBA" id="ARBA00022741"/>
    </source>
</evidence>
<evidence type="ECO:0000313" key="6">
    <source>
        <dbReference type="Proteomes" id="UP000623269"/>
    </source>
</evidence>
<dbReference type="GO" id="GO:0140664">
    <property type="term" value="F:ATP-dependent DNA damage sensor activity"/>
    <property type="evidence" value="ECO:0007669"/>
    <property type="project" value="InterPro"/>
</dbReference>
<evidence type="ECO:0000256" key="2">
    <source>
        <dbReference type="ARBA" id="ARBA00022840"/>
    </source>
</evidence>
<feature type="domain" description="DNA mismatch repair proteins mutS family" evidence="4">
    <location>
        <begin position="328"/>
        <end position="504"/>
    </location>
</feature>
<dbReference type="SUPFAM" id="SSF52540">
    <property type="entry name" value="P-loop containing nucleoside triphosphate hydrolases"/>
    <property type="match status" value="1"/>
</dbReference>
<dbReference type="AlphaFoldDB" id="A0A8J7KZA6"/>
<gene>
    <name evidence="5" type="ORF">I5677_02680</name>
</gene>
<keyword evidence="2" id="KW-0067">ATP-binding</keyword>
<dbReference type="Pfam" id="PF00488">
    <property type="entry name" value="MutS_V"/>
    <property type="match status" value="1"/>
</dbReference>
<evidence type="ECO:0000259" key="4">
    <source>
        <dbReference type="SMART" id="SM00534"/>
    </source>
</evidence>